<gene>
    <name evidence="3" type="primary">LOC113790756</name>
</gene>
<dbReference type="GeneID" id="113790756"/>
<sequence length="401" mass="46662">MFSGTLFDNPMDDDDDVDDQIEEEEDEFTRINRRQQRRIIIVWLDNDQKRMAHSKDPRPLYFGGEEIIGHLSIEIQGGKPVRQVKLMLINLVQIRWCKNIQTQRRSSNVSTEKRRKSIFADYFNTSAAHNDDDKQFFFERHKIIELDLLSPERSLAEGKHEIAFRFQLPKSSLPSSMKSCNGLSKYTIEAFTVDDHNGHESRGEKEIILLVPNVDLMRQIERKVTHTFITNDGNNVDISVMLDRKIYQPGEMLSLSISIRNESDSPTECLVAMYQRQILRNCEQTDQMKEQIYDKCLNDSPNRDDNDEMSQAVMIPIDANSQVQDEPIQMRLPHNLVLSLDCSLITIRYYVLITINIPENNDQSMEIPFLVSITNHNHFGRRIDSAQRINTTTSLQRQISR</sequence>
<dbReference type="OrthoDB" id="2333384at2759"/>
<dbReference type="GO" id="GO:0005737">
    <property type="term" value="C:cytoplasm"/>
    <property type="evidence" value="ECO:0007669"/>
    <property type="project" value="TreeGrafter"/>
</dbReference>
<dbReference type="SMART" id="SM01017">
    <property type="entry name" value="Arrestin_C"/>
    <property type="match status" value="1"/>
</dbReference>
<accession>A0A6P6XS20</accession>
<dbReference type="AlphaFoldDB" id="A0A6P6XS20"/>
<keyword evidence="2" id="KW-1185">Reference proteome</keyword>
<dbReference type="Pfam" id="PF02752">
    <property type="entry name" value="Arrestin_C"/>
    <property type="match status" value="1"/>
</dbReference>
<evidence type="ECO:0000313" key="2">
    <source>
        <dbReference type="Proteomes" id="UP000515146"/>
    </source>
</evidence>
<protein>
    <submittedName>
        <fullName evidence="3">Arrestin domain-containing protein 3-like isoform X1</fullName>
    </submittedName>
</protein>
<dbReference type="OMA" id="INRCHLA"/>
<dbReference type="Pfam" id="PF00339">
    <property type="entry name" value="Arrestin_N"/>
    <property type="match status" value="1"/>
</dbReference>
<dbReference type="GO" id="GO:0015031">
    <property type="term" value="P:protein transport"/>
    <property type="evidence" value="ECO:0007669"/>
    <property type="project" value="TreeGrafter"/>
</dbReference>
<organism evidence="2 3">
    <name type="scientific">Dermatophagoides pteronyssinus</name>
    <name type="common">European house dust mite</name>
    <dbReference type="NCBI Taxonomy" id="6956"/>
    <lineage>
        <taxon>Eukaryota</taxon>
        <taxon>Metazoa</taxon>
        <taxon>Ecdysozoa</taxon>
        <taxon>Arthropoda</taxon>
        <taxon>Chelicerata</taxon>
        <taxon>Arachnida</taxon>
        <taxon>Acari</taxon>
        <taxon>Acariformes</taxon>
        <taxon>Sarcoptiformes</taxon>
        <taxon>Astigmata</taxon>
        <taxon>Psoroptidia</taxon>
        <taxon>Analgoidea</taxon>
        <taxon>Pyroglyphidae</taxon>
        <taxon>Dermatophagoidinae</taxon>
        <taxon>Dermatophagoides</taxon>
    </lineage>
</organism>
<dbReference type="InterPro" id="IPR011022">
    <property type="entry name" value="Arrestin_C-like"/>
</dbReference>
<dbReference type="InterPro" id="IPR014756">
    <property type="entry name" value="Ig_E-set"/>
</dbReference>
<dbReference type="InterPro" id="IPR011021">
    <property type="entry name" value="Arrestin-like_N"/>
</dbReference>
<dbReference type="KEGG" id="dpte:113790756"/>
<reference evidence="3" key="1">
    <citation type="submission" date="2025-08" db="UniProtKB">
        <authorList>
            <consortium name="RefSeq"/>
        </authorList>
    </citation>
    <scope>IDENTIFICATION</scope>
    <source>
        <strain evidence="3">Airmid</strain>
    </source>
</reference>
<dbReference type="InterPro" id="IPR050357">
    <property type="entry name" value="Arrestin_domain-protein"/>
</dbReference>
<dbReference type="PANTHER" id="PTHR11188:SF17">
    <property type="entry name" value="FI21816P1"/>
    <property type="match status" value="1"/>
</dbReference>
<dbReference type="SUPFAM" id="SSF81296">
    <property type="entry name" value="E set domains"/>
    <property type="match status" value="2"/>
</dbReference>
<dbReference type="Gene3D" id="2.60.40.640">
    <property type="match status" value="2"/>
</dbReference>
<dbReference type="InterPro" id="IPR014752">
    <property type="entry name" value="Arrestin-like_C"/>
</dbReference>
<evidence type="ECO:0000313" key="3">
    <source>
        <dbReference type="RefSeq" id="XP_027196262.1"/>
    </source>
</evidence>
<evidence type="ECO:0000256" key="1">
    <source>
        <dbReference type="ARBA" id="ARBA00005298"/>
    </source>
</evidence>
<dbReference type="PANTHER" id="PTHR11188">
    <property type="entry name" value="ARRESTIN DOMAIN CONTAINING PROTEIN"/>
    <property type="match status" value="1"/>
</dbReference>
<dbReference type="RefSeq" id="XP_027196262.1">
    <property type="nucleotide sequence ID" value="XM_027340461.1"/>
</dbReference>
<name>A0A6P6XS20_DERPT</name>
<dbReference type="Proteomes" id="UP000515146">
    <property type="component" value="Unplaced"/>
</dbReference>
<proteinExistence type="inferred from homology"/>
<comment type="similarity">
    <text evidence="1">Belongs to the arrestin family.</text>
</comment>
<dbReference type="InParanoid" id="A0A6P6XS20"/>